<feature type="binding site" evidence="4">
    <location>
        <position position="124"/>
    </location>
    <ligand>
        <name>[4Fe-4S] cluster</name>
        <dbReference type="ChEBI" id="CHEBI:49883"/>
    </ligand>
</feature>
<feature type="binding site" evidence="4">
    <location>
        <position position="125"/>
    </location>
    <ligand>
        <name>[4Fe-4S] cluster</name>
        <dbReference type="ChEBI" id="CHEBI:49883"/>
    </ligand>
</feature>
<feature type="binding site" evidence="4">
    <location>
        <position position="205"/>
    </location>
    <ligand>
        <name>[4Fe-4S] cluster</name>
        <dbReference type="ChEBI" id="CHEBI:49883"/>
    </ligand>
</feature>
<keyword evidence="7" id="KW-1185">Reference proteome</keyword>
<dbReference type="NCBIfam" id="TIGR00434">
    <property type="entry name" value="cysH"/>
    <property type="match status" value="1"/>
</dbReference>
<dbReference type="InterPro" id="IPR014729">
    <property type="entry name" value="Rossmann-like_a/b/a_fold"/>
</dbReference>
<comment type="subcellular location">
    <subcellularLocation>
        <location evidence="4">Cytoplasm</location>
    </subcellularLocation>
</comment>
<evidence type="ECO:0000256" key="1">
    <source>
        <dbReference type="ARBA" id="ARBA00009732"/>
    </source>
</evidence>
<feature type="active site" description="Nucleophile; cysteine thiosulfonate intermediate" evidence="4">
    <location>
        <position position="231"/>
    </location>
</feature>
<dbReference type="AlphaFoldDB" id="A0A2N5XSR3"/>
<dbReference type="GO" id="GO:0019379">
    <property type="term" value="P:sulfate assimilation, phosphoadenylyl sulfate reduction by phosphoadenylyl-sulfate reductase (thioredoxin)"/>
    <property type="evidence" value="ECO:0007669"/>
    <property type="project" value="UniProtKB-UniRule"/>
</dbReference>
<comment type="function">
    <text evidence="4">Catalyzes the formation of sulfite from adenosine 5'-phosphosulfate (APS) using thioredoxin as an electron donor.</text>
</comment>
<keyword evidence="4" id="KW-0963">Cytoplasm</keyword>
<dbReference type="Gene3D" id="3.40.50.620">
    <property type="entry name" value="HUPs"/>
    <property type="match status" value="1"/>
</dbReference>
<dbReference type="RefSeq" id="WP_101533570.1">
    <property type="nucleotide sequence ID" value="NZ_JBFHIU010000015.1"/>
</dbReference>
<dbReference type="GO" id="GO:0043866">
    <property type="term" value="F:adenylyl-sulfate reductase (thioredoxin) activity"/>
    <property type="evidence" value="ECO:0007669"/>
    <property type="project" value="UniProtKB-EC"/>
</dbReference>
<sequence length="235" mass="26064">MLKKSNFTVPDHKSLADLNAAFDGERPERVLEWLASNATEGEVPLVSSFGADSVVLLHMISQIDRDFPVLFIDTGKHFMETLRYRDTLKEHFGLENLQSIQPDRPALKGKDPFGSLWISDADACCDLRKTQPLANVMINHAGWITGRKHFQTGDRSNLAILELDNGQLKVNPLASWGPKDVANYIKQHSLPGHPLVPRGYLSIGCAPCTSPVKEGEDPRAGRWKGTDKTECGLHI</sequence>
<feature type="domain" description="Phosphoadenosine phosphosulphate reductase" evidence="5">
    <location>
        <begin position="45"/>
        <end position="211"/>
    </location>
</feature>
<dbReference type="GO" id="GO:0004604">
    <property type="term" value="F:phosphoadenylyl-sulfate reductase (thioredoxin) activity"/>
    <property type="evidence" value="ECO:0007669"/>
    <property type="project" value="UniProtKB-UniRule"/>
</dbReference>
<comment type="caution">
    <text evidence="6">The sequence shown here is derived from an EMBL/GenBank/DDBJ whole genome shotgun (WGS) entry which is preliminary data.</text>
</comment>
<protein>
    <recommendedName>
        <fullName evidence="4">Adenosine 5'-phosphosulfate reductase</fullName>
        <shortName evidence="4">APS reductase</shortName>
        <ecNumber evidence="4">1.8.4.10</ecNumber>
    </recommendedName>
    <alternativeName>
        <fullName evidence="4">5'-adenylylsulfate reductase</fullName>
    </alternativeName>
    <alternativeName>
        <fullName evidence="4">Thioredoxin-dependent 5'-adenylylsulfate reductase</fullName>
    </alternativeName>
</protein>
<dbReference type="HAMAP" id="MF_00063">
    <property type="entry name" value="CysH"/>
    <property type="match status" value="1"/>
</dbReference>
<comment type="cofactor">
    <cofactor evidence="4">
        <name>[4Fe-4S] cluster</name>
        <dbReference type="ChEBI" id="CHEBI:49883"/>
    </cofactor>
    <text evidence="4">Binds 1 [4Fe-4S] cluster per subunit.</text>
</comment>
<keyword evidence="4" id="KW-0411">Iron-sulfur</keyword>
<dbReference type="GO" id="GO:0070814">
    <property type="term" value="P:hydrogen sulfide biosynthetic process"/>
    <property type="evidence" value="ECO:0007669"/>
    <property type="project" value="UniProtKB-UniRule"/>
</dbReference>
<dbReference type="GO" id="GO:0051539">
    <property type="term" value="F:4 iron, 4 sulfur cluster binding"/>
    <property type="evidence" value="ECO:0007669"/>
    <property type="project" value="UniProtKB-UniRule"/>
</dbReference>
<evidence type="ECO:0000256" key="4">
    <source>
        <dbReference type="HAMAP-Rule" id="MF_00063"/>
    </source>
</evidence>
<dbReference type="NCBIfam" id="NF002537">
    <property type="entry name" value="PRK02090.1"/>
    <property type="match status" value="1"/>
</dbReference>
<keyword evidence="4" id="KW-0479">Metal-binding</keyword>
<dbReference type="EMBL" id="PKUQ01000016">
    <property type="protein sequence ID" value="PLW77553.1"/>
    <property type="molecule type" value="Genomic_DNA"/>
</dbReference>
<evidence type="ECO:0000313" key="7">
    <source>
        <dbReference type="Proteomes" id="UP000234881"/>
    </source>
</evidence>
<dbReference type="PANTHER" id="PTHR46509:SF1">
    <property type="entry name" value="PHOSPHOADENOSINE PHOSPHOSULFATE REDUCTASE"/>
    <property type="match status" value="1"/>
</dbReference>
<dbReference type="PIRSF" id="PIRSF000857">
    <property type="entry name" value="PAPS_reductase"/>
    <property type="match status" value="1"/>
</dbReference>
<reference evidence="6 7" key="1">
    <citation type="submission" date="2018-01" db="EMBL/GenBank/DDBJ databases">
        <title>The draft genome sequence of Cohaesibacter sp. H1304.</title>
        <authorList>
            <person name="Wang N.-N."/>
            <person name="Du Z.-J."/>
        </authorList>
    </citation>
    <scope>NUCLEOTIDE SEQUENCE [LARGE SCALE GENOMIC DNA]</scope>
    <source>
        <strain evidence="6 7">H1304</strain>
    </source>
</reference>
<dbReference type="Pfam" id="PF01507">
    <property type="entry name" value="PAPS_reduct"/>
    <property type="match status" value="1"/>
</dbReference>
<evidence type="ECO:0000256" key="3">
    <source>
        <dbReference type="ARBA" id="ARBA00024327"/>
    </source>
</evidence>
<name>A0A2N5XSR3_9HYPH</name>
<organism evidence="6 7">
    <name type="scientific">Cohaesibacter celericrescens</name>
    <dbReference type="NCBI Taxonomy" id="2067669"/>
    <lineage>
        <taxon>Bacteria</taxon>
        <taxon>Pseudomonadati</taxon>
        <taxon>Pseudomonadota</taxon>
        <taxon>Alphaproteobacteria</taxon>
        <taxon>Hyphomicrobiales</taxon>
        <taxon>Cohaesibacteraceae</taxon>
    </lineage>
</organism>
<dbReference type="InterPro" id="IPR004511">
    <property type="entry name" value="PAPS/APS_Rdtase"/>
</dbReference>
<dbReference type="InterPro" id="IPR002500">
    <property type="entry name" value="PAPS_reduct_dom"/>
</dbReference>
<gene>
    <name evidence="4" type="primary">cysH</name>
    <name evidence="6" type="ORF">C0081_09575</name>
</gene>
<comment type="pathway">
    <text evidence="3 4">Sulfur metabolism; hydrogen sulfide biosynthesis; sulfite from sulfate.</text>
</comment>
<dbReference type="GO" id="GO:0046872">
    <property type="term" value="F:metal ion binding"/>
    <property type="evidence" value="ECO:0007669"/>
    <property type="project" value="UniProtKB-KW"/>
</dbReference>
<proteinExistence type="inferred from homology"/>
<evidence type="ECO:0000256" key="2">
    <source>
        <dbReference type="ARBA" id="ARBA00023002"/>
    </source>
</evidence>
<accession>A0A2N5XSR3</accession>
<comment type="catalytic activity">
    <reaction evidence="4">
        <text>[thioredoxin]-disulfide + sulfite + AMP + 2 H(+) = adenosine 5'-phosphosulfate + [thioredoxin]-dithiol</text>
        <dbReference type="Rhea" id="RHEA:21976"/>
        <dbReference type="Rhea" id="RHEA-COMP:10698"/>
        <dbReference type="Rhea" id="RHEA-COMP:10700"/>
        <dbReference type="ChEBI" id="CHEBI:15378"/>
        <dbReference type="ChEBI" id="CHEBI:17359"/>
        <dbReference type="ChEBI" id="CHEBI:29950"/>
        <dbReference type="ChEBI" id="CHEBI:50058"/>
        <dbReference type="ChEBI" id="CHEBI:58243"/>
        <dbReference type="ChEBI" id="CHEBI:456215"/>
        <dbReference type="EC" id="1.8.4.10"/>
    </reaction>
</comment>
<evidence type="ECO:0000313" key="6">
    <source>
        <dbReference type="EMBL" id="PLW77553.1"/>
    </source>
</evidence>
<keyword evidence="2 4" id="KW-0560">Oxidoreductase</keyword>
<dbReference type="EC" id="1.8.4.10" evidence="4"/>
<dbReference type="Proteomes" id="UP000234881">
    <property type="component" value="Unassembled WGS sequence"/>
</dbReference>
<dbReference type="SUPFAM" id="SSF52402">
    <property type="entry name" value="Adenine nucleotide alpha hydrolases-like"/>
    <property type="match status" value="1"/>
</dbReference>
<dbReference type="OrthoDB" id="9794018at2"/>
<feature type="binding site" evidence="4">
    <location>
        <position position="208"/>
    </location>
    <ligand>
        <name>[4Fe-4S] cluster</name>
        <dbReference type="ChEBI" id="CHEBI:49883"/>
    </ligand>
</feature>
<comment type="similarity">
    <text evidence="1 4">Belongs to the PAPS reductase family. CysH subfamily.</text>
</comment>
<dbReference type="GO" id="GO:0005737">
    <property type="term" value="C:cytoplasm"/>
    <property type="evidence" value="ECO:0007669"/>
    <property type="project" value="UniProtKB-SubCell"/>
</dbReference>
<evidence type="ECO:0000259" key="5">
    <source>
        <dbReference type="Pfam" id="PF01507"/>
    </source>
</evidence>
<keyword evidence="4" id="KW-0408">Iron</keyword>
<dbReference type="PANTHER" id="PTHR46509">
    <property type="entry name" value="PHOSPHOADENOSINE PHOSPHOSULFATE REDUCTASE"/>
    <property type="match status" value="1"/>
</dbReference>